<evidence type="ECO:0000313" key="1">
    <source>
        <dbReference type="EMBL" id="MCA6078474.1"/>
    </source>
</evidence>
<dbReference type="RefSeq" id="WP_225699332.1">
    <property type="nucleotide sequence ID" value="NZ_JAIXNE010000006.1"/>
</dbReference>
<organism evidence="1 2">
    <name type="scientific">Fulvivirga sedimenti</name>
    <dbReference type="NCBI Taxonomy" id="2879465"/>
    <lineage>
        <taxon>Bacteria</taxon>
        <taxon>Pseudomonadati</taxon>
        <taxon>Bacteroidota</taxon>
        <taxon>Cytophagia</taxon>
        <taxon>Cytophagales</taxon>
        <taxon>Fulvivirgaceae</taxon>
        <taxon>Fulvivirga</taxon>
    </lineage>
</organism>
<evidence type="ECO:0000313" key="2">
    <source>
        <dbReference type="Proteomes" id="UP001139409"/>
    </source>
</evidence>
<gene>
    <name evidence="1" type="ORF">LDX50_26610</name>
</gene>
<dbReference type="PROSITE" id="PS51257">
    <property type="entry name" value="PROKAR_LIPOPROTEIN"/>
    <property type="match status" value="1"/>
</dbReference>
<evidence type="ECO:0008006" key="3">
    <source>
        <dbReference type="Google" id="ProtNLM"/>
    </source>
</evidence>
<name>A0A9X1HUD5_9BACT</name>
<accession>A0A9X1HUD5</accession>
<dbReference type="Proteomes" id="UP001139409">
    <property type="component" value="Unassembled WGS sequence"/>
</dbReference>
<keyword evidence="2" id="KW-1185">Reference proteome</keyword>
<dbReference type="AlphaFoldDB" id="A0A9X1HUD5"/>
<reference evidence="1" key="1">
    <citation type="submission" date="2021-09" db="EMBL/GenBank/DDBJ databases">
        <title>Fulvivirga sp. isolated from coastal sediment.</title>
        <authorList>
            <person name="Yu H."/>
        </authorList>
    </citation>
    <scope>NUCLEOTIDE SEQUENCE</scope>
    <source>
        <strain evidence="1">1062</strain>
    </source>
</reference>
<dbReference type="EMBL" id="JAIXNE010000006">
    <property type="protein sequence ID" value="MCA6078474.1"/>
    <property type="molecule type" value="Genomic_DNA"/>
</dbReference>
<sequence length="141" mass="15434">MKRFNYFLILLGLSVIGFTSCSESESEELIVDVNERIVGKWVVDSQTLFDVSVPGDGSWLTFEGCATGDCTGIDYMASDETSGTFNYTFGTDNTTLIIEDNDSQQGGSYSGEWTIEQFTNNKLVISIDTGLFGVTTITLTK</sequence>
<protein>
    <recommendedName>
        <fullName evidence="3">Lipocalin-like domain-containing protein</fullName>
    </recommendedName>
</protein>
<comment type="caution">
    <text evidence="1">The sequence shown here is derived from an EMBL/GenBank/DDBJ whole genome shotgun (WGS) entry which is preliminary data.</text>
</comment>
<proteinExistence type="predicted"/>